<dbReference type="GO" id="GO:0005524">
    <property type="term" value="F:ATP binding"/>
    <property type="evidence" value="ECO:0007669"/>
    <property type="project" value="UniProtKB-UniRule"/>
</dbReference>
<comment type="cofactor">
    <cofactor evidence="10">
        <name>Zn(2+)</name>
        <dbReference type="ChEBI" id="CHEBI:29105"/>
    </cofactor>
    <text evidence="10">Binds 1 zinc ion per subunit.</text>
</comment>
<evidence type="ECO:0000256" key="9">
    <source>
        <dbReference type="ARBA" id="ARBA00047890"/>
    </source>
</evidence>
<keyword evidence="10" id="KW-0671">Queuosine biosynthesis</keyword>
<feature type="binding site" evidence="10">
    <location>
        <position position="208"/>
    </location>
    <ligand>
        <name>Zn(2+)</name>
        <dbReference type="ChEBI" id="CHEBI:29105"/>
    </ligand>
</feature>
<feature type="binding site" evidence="10">
    <location>
        <position position="197"/>
    </location>
    <ligand>
        <name>Zn(2+)</name>
        <dbReference type="ChEBI" id="CHEBI:29105"/>
    </ligand>
</feature>
<comment type="function">
    <text evidence="10">Catalyzes the ATP-dependent conversion of 7-carboxy-7-deazaguanine (CDG) to 7-cyano-7-deazaguanine (preQ(0)).</text>
</comment>
<dbReference type="PANTHER" id="PTHR42914">
    <property type="entry name" value="7-CYANO-7-DEAZAGUANINE SYNTHASE"/>
    <property type="match status" value="1"/>
</dbReference>
<dbReference type="PANTHER" id="PTHR42914:SF1">
    <property type="entry name" value="7-CYANO-7-DEAZAGUANINE SYNTHASE"/>
    <property type="match status" value="1"/>
</dbReference>
<keyword evidence="5 10" id="KW-0862">Zinc</keyword>
<dbReference type="HAMAP" id="MF_01633">
    <property type="entry name" value="QueC"/>
    <property type="match status" value="1"/>
</dbReference>
<sequence>MKAIVLSSGGIDSTTCISLAMKKYDAENVVTLSIFYGQKHNKELVCAQKIAAYYKLKHYEFNLKQILQYSNCSLLSDSTETISHKSYAEQISERKDGIVSTYVPFRNGLMLSVCASLAMSLFPNEESVIYIGAHADDTAGNAYADCSPEFNRSMSDAIRIGTYDKVTVEAPFVHMHKADIIAEGLRLQTPYHLTWSCYEGADTPCGACGTCIDRAKAFAANGVKDPALHA</sequence>
<feature type="binding site" evidence="10">
    <location>
        <begin position="7"/>
        <end position="17"/>
    </location>
    <ligand>
        <name>ATP</name>
        <dbReference type="ChEBI" id="CHEBI:30616"/>
    </ligand>
</feature>
<evidence type="ECO:0000256" key="6">
    <source>
        <dbReference type="ARBA" id="ARBA00022840"/>
    </source>
</evidence>
<evidence type="ECO:0000313" key="11">
    <source>
        <dbReference type="EMBL" id="SDC53798.1"/>
    </source>
</evidence>
<dbReference type="Proteomes" id="UP000198943">
    <property type="component" value="Unassembled WGS sequence"/>
</dbReference>
<evidence type="ECO:0000256" key="1">
    <source>
        <dbReference type="ARBA" id="ARBA00005061"/>
    </source>
</evidence>
<keyword evidence="12" id="KW-1185">Reference proteome</keyword>
<organism evidence="11 12">
    <name type="scientific">Succiniclasticum ruminis</name>
    <dbReference type="NCBI Taxonomy" id="40841"/>
    <lineage>
        <taxon>Bacteria</taxon>
        <taxon>Bacillati</taxon>
        <taxon>Bacillota</taxon>
        <taxon>Negativicutes</taxon>
        <taxon>Acidaminococcales</taxon>
        <taxon>Acidaminococcaceae</taxon>
        <taxon>Succiniclasticum</taxon>
    </lineage>
</organism>
<keyword evidence="2 10" id="KW-0436">Ligase</keyword>
<feature type="binding site" evidence="10">
    <location>
        <position position="211"/>
    </location>
    <ligand>
        <name>Zn(2+)</name>
        <dbReference type="ChEBI" id="CHEBI:29105"/>
    </ligand>
</feature>
<dbReference type="Gene3D" id="3.40.50.620">
    <property type="entry name" value="HUPs"/>
    <property type="match status" value="1"/>
</dbReference>
<dbReference type="AlphaFoldDB" id="A0A1G6MDX0"/>
<dbReference type="GO" id="GO:0008270">
    <property type="term" value="F:zinc ion binding"/>
    <property type="evidence" value="ECO:0007669"/>
    <property type="project" value="UniProtKB-UniRule"/>
</dbReference>
<keyword evidence="6 10" id="KW-0067">ATP-binding</keyword>
<evidence type="ECO:0000256" key="3">
    <source>
        <dbReference type="ARBA" id="ARBA00022723"/>
    </source>
</evidence>
<comment type="pathway">
    <text evidence="1 10">Purine metabolism; 7-cyano-7-deazaguanine biosynthesis.</text>
</comment>
<dbReference type="NCBIfam" id="TIGR00364">
    <property type="entry name" value="7-cyano-7-deazaguanine synthase QueC"/>
    <property type="match status" value="1"/>
</dbReference>
<name>A0A1G6MDX0_9FIRM</name>
<evidence type="ECO:0000256" key="5">
    <source>
        <dbReference type="ARBA" id="ARBA00022833"/>
    </source>
</evidence>
<protein>
    <recommendedName>
        <fullName evidence="8 10">7-cyano-7-deazaguanine synthase</fullName>
        <ecNumber evidence="8 10">6.3.4.20</ecNumber>
    </recommendedName>
    <alternativeName>
        <fullName evidence="10">7-cyano-7-carbaguanine synthase</fullName>
    </alternativeName>
    <alternativeName>
        <fullName evidence="10">PreQ(0) synthase</fullName>
    </alternativeName>
    <alternativeName>
        <fullName evidence="10">Queuosine biosynthesis protein QueC</fullName>
    </alternativeName>
</protein>
<evidence type="ECO:0000256" key="4">
    <source>
        <dbReference type="ARBA" id="ARBA00022741"/>
    </source>
</evidence>
<evidence type="ECO:0000256" key="2">
    <source>
        <dbReference type="ARBA" id="ARBA00022598"/>
    </source>
</evidence>
<evidence type="ECO:0000256" key="8">
    <source>
        <dbReference type="ARBA" id="ARBA00039149"/>
    </source>
</evidence>
<evidence type="ECO:0000313" key="12">
    <source>
        <dbReference type="Proteomes" id="UP000198943"/>
    </source>
</evidence>
<dbReference type="SUPFAM" id="SSF52402">
    <property type="entry name" value="Adenine nucleotide alpha hydrolases-like"/>
    <property type="match status" value="1"/>
</dbReference>
<dbReference type="InterPro" id="IPR014729">
    <property type="entry name" value="Rossmann-like_a/b/a_fold"/>
</dbReference>
<comment type="similarity">
    <text evidence="7 10">Belongs to the QueC family.</text>
</comment>
<dbReference type="EMBL" id="FMYW01000009">
    <property type="protein sequence ID" value="SDC53798.1"/>
    <property type="molecule type" value="Genomic_DNA"/>
</dbReference>
<dbReference type="InterPro" id="IPR018317">
    <property type="entry name" value="QueC"/>
</dbReference>
<gene>
    <name evidence="10" type="primary">queC</name>
    <name evidence="11" type="ORF">SAMN04487864_10982</name>
</gene>
<proteinExistence type="inferred from homology"/>
<keyword evidence="4 10" id="KW-0547">Nucleotide-binding</keyword>
<accession>A0A1G6MDX0</accession>
<dbReference type="PIRSF" id="PIRSF006293">
    <property type="entry name" value="ExsB"/>
    <property type="match status" value="1"/>
</dbReference>
<dbReference type="EC" id="6.3.4.20" evidence="8 10"/>
<keyword evidence="3 10" id="KW-0479">Metal-binding</keyword>
<comment type="catalytic activity">
    <reaction evidence="9 10">
        <text>7-carboxy-7-carbaguanine + NH4(+) + 2 ATP = 7-cyano-7-carbaguanine + 2 AMP + 2 diphosphate + 2 H(+)</text>
        <dbReference type="Rhea" id="RHEA:27982"/>
        <dbReference type="ChEBI" id="CHEBI:15378"/>
        <dbReference type="ChEBI" id="CHEBI:28938"/>
        <dbReference type="ChEBI" id="CHEBI:30616"/>
        <dbReference type="ChEBI" id="CHEBI:33019"/>
        <dbReference type="ChEBI" id="CHEBI:45075"/>
        <dbReference type="ChEBI" id="CHEBI:61036"/>
        <dbReference type="ChEBI" id="CHEBI:456215"/>
        <dbReference type="EC" id="6.3.4.20"/>
    </reaction>
</comment>
<dbReference type="GO" id="GO:0008616">
    <property type="term" value="P:tRNA queuosine(34) biosynthetic process"/>
    <property type="evidence" value="ECO:0007669"/>
    <property type="project" value="UniProtKB-UniRule"/>
</dbReference>
<dbReference type="UniPathway" id="UPA00391"/>
<feature type="binding site" evidence="10">
    <location>
        <position position="205"/>
    </location>
    <ligand>
        <name>Zn(2+)</name>
        <dbReference type="ChEBI" id="CHEBI:29105"/>
    </ligand>
</feature>
<comment type="subunit">
    <text evidence="10">Homodimer.</text>
</comment>
<dbReference type="GO" id="GO:0016879">
    <property type="term" value="F:ligase activity, forming carbon-nitrogen bonds"/>
    <property type="evidence" value="ECO:0007669"/>
    <property type="project" value="UniProtKB-UniRule"/>
</dbReference>
<reference evidence="12" key="1">
    <citation type="submission" date="2016-10" db="EMBL/GenBank/DDBJ databases">
        <authorList>
            <person name="Varghese N."/>
            <person name="Submissions S."/>
        </authorList>
    </citation>
    <scope>NUCLEOTIDE SEQUENCE [LARGE SCALE GENOMIC DNA]</scope>
    <source>
        <strain evidence="12">DSM 11005</strain>
    </source>
</reference>
<dbReference type="Pfam" id="PF06508">
    <property type="entry name" value="QueC"/>
    <property type="match status" value="1"/>
</dbReference>
<dbReference type="CDD" id="cd01995">
    <property type="entry name" value="QueC-like"/>
    <property type="match status" value="1"/>
</dbReference>
<evidence type="ECO:0000256" key="10">
    <source>
        <dbReference type="HAMAP-Rule" id="MF_01633"/>
    </source>
</evidence>
<evidence type="ECO:0000256" key="7">
    <source>
        <dbReference type="ARBA" id="ARBA00037993"/>
    </source>
</evidence>